<evidence type="ECO:0000256" key="5">
    <source>
        <dbReference type="ARBA" id="ARBA00023136"/>
    </source>
</evidence>
<dbReference type="Pfam" id="PF01052">
    <property type="entry name" value="FliMN_C"/>
    <property type="match status" value="1"/>
</dbReference>
<feature type="domain" description="Flagellar motor switch protein FliN-like C-terminal" evidence="7">
    <location>
        <begin position="229"/>
        <end position="296"/>
    </location>
</feature>
<dbReference type="SUPFAM" id="SSF101801">
    <property type="entry name" value="Surface presentation of antigens (SPOA)"/>
    <property type="match status" value="1"/>
</dbReference>
<dbReference type="GO" id="GO:0097588">
    <property type="term" value="P:archaeal or bacterial-type flagellum-dependent cell motility"/>
    <property type="evidence" value="ECO:0007669"/>
    <property type="project" value="UniProtKB-KW"/>
</dbReference>
<dbReference type="Gene3D" id="3.40.1550.10">
    <property type="entry name" value="CheC-like"/>
    <property type="match status" value="1"/>
</dbReference>
<keyword evidence="2" id="KW-1003">Cell membrane</keyword>
<comment type="subcellular location">
    <subcellularLocation>
        <location evidence="1">Cell membrane</location>
        <topology evidence="1">Peripheral membrane protein</topology>
    </subcellularLocation>
</comment>
<proteinExistence type="predicted"/>
<evidence type="ECO:0000313" key="9">
    <source>
        <dbReference type="Proteomes" id="UP000177583"/>
    </source>
</evidence>
<evidence type="ECO:0000256" key="3">
    <source>
        <dbReference type="ARBA" id="ARBA00022500"/>
    </source>
</evidence>
<dbReference type="InterPro" id="IPR001543">
    <property type="entry name" value="FliN-like_C"/>
</dbReference>
<evidence type="ECO:0000256" key="4">
    <source>
        <dbReference type="ARBA" id="ARBA00022779"/>
    </source>
</evidence>
<sequence>MAFETTVPLDLSRGESITSGYYTPLEVVVKNYLSELESYFFDQFHISCVFDFRIDPAGKFQEYLGSIAQPTPIFVVNFSTLKDDALLVMDNPLANLFLEREELVRQGRAKVPKGFAVDLENYPRLEEGISQLVGLFAKSWSRLQDCDHRISKLVSHRIKAKIMAPGESCLKVKVGLAYKGFSSGFEFCFSAFGMDLFLKSYGRQALLMGERTQPTPNLEPLRRLIETEAEYQATAVLGELYLSRQDLERSLKTGMVLPVKSGLKDQIAVLVNGLPLFSGEPGESLGHQAVLVQGRIDEVRQELKRQPKPFAKTHYPKG</sequence>
<dbReference type="GO" id="GO:0005886">
    <property type="term" value="C:plasma membrane"/>
    <property type="evidence" value="ECO:0007669"/>
    <property type="project" value="UniProtKB-SubCell"/>
</dbReference>
<dbReference type="AlphaFoldDB" id="A0A1F6GSR6"/>
<dbReference type="InterPro" id="IPR036429">
    <property type="entry name" value="SpoA-like_sf"/>
</dbReference>
<keyword evidence="3" id="KW-0145">Chemotaxis</keyword>
<evidence type="ECO:0000256" key="6">
    <source>
        <dbReference type="ARBA" id="ARBA00025044"/>
    </source>
</evidence>
<organism evidence="8 9">
    <name type="scientific">Candidatus Lambdaproteobacteria bacterium RIFOXYD2_FULL_56_26</name>
    <dbReference type="NCBI Taxonomy" id="1817773"/>
    <lineage>
        <taxon>Bacteria</taxon>
        <taxon>Pseudomonadati</taxon>
        <taxon>Pseudomonadota</taxon>
        <taxon>Candidatus Lambdaproteobacteria</taxon>
    </lineage>
</organism>
<evidence type="ECO:0000313" key="8">
    <source>
        <dbReference type="EMBL" id="OGH01011.1"/>
    </source>
</evidence>
<evidence type="ECO:0000259" key="7">
    <source>
        <dbReference type="Pfam" id="PF01052"/>
    </source>
</evidence>
<dbReference type="Proteomes" id="UP000177583">
    <property type="component" value="Unassembled WGS sequence"/>
</dbReference>
<dbReference type="InterPro" id="IPR028976">
    <property type="entry name" value="CheC-like_sf"/>
</dbReference>
<reference evidence="8 9" key="1">
    <citation type="journal article" date="2016" name="Nat. Commun.">
        <title>Thousands of microbial genomes shed light on interconnected biogeochemical processes in an aquifer system.</title>
        <authorList>
            <person name="Anantharaman K."/>
            <person name="Brown C.T."/>
            <person name="Hug L.A."/>
            <person name="Sharon I."/>
            <person name="Castelle C.J."/>
            <person name="Probst A.J."/>
            <person name="Thomas B.C."/>
            <person name="Singh A."/>
            <person name="Wilkins M.J."/>
            <person name="Karaoz U."/>
            <person name="Brodie E.L."/>
            <person name="Williams K.H."/>
            <person name="Hubbard S.S."/>
            <person name="Banfield J.F."/>
        </authorList>
    </citation>
    <scope>NUCLEOTIDE SEQUENCE [LARGE SCALE GENOMIC DNA]</scope>
</reference>
<accession>A0A1F6GSR6</accession>
<gene>
    <name evidence="8" type="ORF">A2557_00210</name>
</gene>
<comment type="function">
    <text evidence="6">FliM is one of three proteins (FliG, FliN, FliM) that forms the rotor-mounted switch complex (C ring), located at the base of the basal body. This complex interacts with the CheY and CheZ chemotaxis proteins, in addition to contacting components of the motor that determine the direction of flagellar rotation.</text>
</comment>
<evidence type="ECO:0000256" key="1">
    <source>
        <dbReference type="ARBA" id="ARBA00004202"/>
    </source>
</evidence>
<protein>
    <recommendedName>
        <fullName evidence="7">Flagellar motor switch protein FliN-like C-terminal domain-containing protein</fullName>
    </recommendedName>
</protein>
<evidence type="ECO:0000256" key="2">
    <source>
        <dbReference type="ARBA" id="ARBA00022475"/>
    </source>
</evidence>
<name>A0A1F6GSR6_9PROT</name>
<keyword evidence="5" id="KW-0472">Membrane</keyword>
<comment type="caution">
    <text evidence="8">The sequence shown here is derived from an EMBL/GenBank/DDBJ whole genome shotgun (WGS) entry which is preliminary data.</text>
</comment>
<keyword evidence="4" id="KW-0283">Flagellar rotation</keyword>
<dbReference type="GO" id="GO:0006935">
    <property type="term" value="P:chemotaxis"/>
    <property type="evidence" value="ECO:0007669"/>
    <property type="project" value="UniProtKB-KW"/>
</dbReference>
<dbReference type="EMBL" id="MFNF01000040">
    <property type="protein sequence ID" value="OGH01011.1"/>
    <property type="molecule type" value="Genomic_DNA"/>
</dbReference>